<dbReference type="InterPro" id="IPR036188">
    <property type="entry name" value="FAD/NAD-bd_sf"/>
</dbReference>
<dbReference type="InterPro" id="IPR045024">
    <property type="entry name" value="NDH-2"/>
</dbReference>
<dbReference type="GO" id="GO:0005739">
    <property type="term" value="C:mitochondrion"/>
    <property type="evidence" value="ECO:0007669"/>
    <property type="project" value="TreeGrafter"/>
</dbReference>
<reference evidence="9" key="1">
    <citation type="journal article" date="2020" name="Nature">
        <title>Giant virus diversity and host interactions through global metagenomics.</title>
        <authorList>
            <person name="Schulz F."/>
            <person name="Roux S."/>
            <person name="Paez-Espino D."/>
            <person name="Jungbluth S."/>
            <person name="Walsh D.A."/>
            <person name="Denef V.J."/>
            <person name="McMahon K.D."/>
            <person name="Konstantinidis K.T."/>
            <person name="Eloe-Fadrosh E.A."/>
            <person name="Kyrpides N.C."/>
            <person name="Woyke T."/>
        </authorList>
    </citation>
    <scope>NUCLEOTIDE SEQUENCE</scope>
    <source>
        <strain evidence="9">GVMAG-M-3300001348-25</strain>
    </source>
</reference>
<dbReference type="GO" id="GO:0050136">
    <property type="term" value="F:NADH dehydrogenase (quinone) (non-electrogenic) activity"/>
    <property type="evidence" value="ECO:0007669"/>
    <property type="project" value="UniProtKB-EC"/>
</dbReference>
<comment type="similarity">
    <text evidence="1">Belongs to the NADH dehydrogenase family.</text>
</comment>
<evidence type="ECO:0000256" key="6">
    <source>
        <dbReference type="ARBA" id="ARBA00023027"/>
    </source>
</evidence>
<accession>A0A6C0EHA4</accession>
<evidence type="ECO:0000259" key="8">
    <source>
        <dbReference type="Pfam" id="PF07992"/>
    </source>
</evidence>
<dbReference type="PANTHER" id="PTHR43706">
    <property type="entry name" value="NADH DEHYDROGENASE"/>
    <property type="match status" value="1"/>
</dbReference>
<dbReference type="Gene3D" id="3.50.50.100">
    <property type="match status" value="1"/>
</dbReference>
<evidence type="ECO:0000256" key="4">
    <source>
        <dbReference type="ARBA" id="ARBA00022827"/>
    </source>
</evidence>
<feature type="domain" description="FAD/NAD(P)-binding" evidence="8">
    <location>
        <begin position="4"/>
        <end position="289"/>
    </location>
</feature>
<dbReference type="PANTHER" id="PTHR43706:SF47">
    <property type="entry name" value="EXTERNAL NADH-UBIQUINONE OXIDOREDUCTASE 1, MITOCHONDRIAL-RELATED"/>
    <property type="match status" value="1"/>
</dbReference>
<evidence type="ECO:0000256" key="7">
    <source>
        <dbReference type="ARBA" id="ARBA00047599"/>
    </source>
</evidence>
<dbReference type="EC" id="1.6.5.9" evidence="2"/>
<evidence type="ECO:0000256" key="3">
    <source>
        <dbReference type="ARBA" id="ARBA00022630"/>
    </source>
</evidence>
<dbReference type="InterPro" id="IPR023753">
    <property type="entry name" value="FAD/NAD-binding_dom"/>
</dbReference>
<dbReference type="Pfam" id="PF07992">
    <property type="entry name" value="Pyr_redox_2"/>
    <property type="match status" value="1"/>
</dbReference>
<evidence type="ECO:0000256" key="1">
    <source>
        <dbReference type="ARBA" id="ARBA00005272"/>
    </source>
</evidence>
<evidence type="ECO:0000313" key="9">
    <source>
        <dbReference type="EMBL" id="QHT28544.1"/>
    </source>
</evidence>
<comment type="catalytic activity">
    <reaction evidence="7">
        <text>a quinone + NADH + H(+) = a quinol + NAD(+)</text>
        <dbReference type="Rhea" id="RHEA:46160"/>
        <dbReference type="ChEBI" id="CHEBI:15378"/>
        <dbReference type="ChEBI" id="CHEBI:24646"/>
        <dbReference type="ChEBI" id="CHEBI:57540"/>
        <dbReference type="ChEBI" id="CHEBI:57945"/>
        <dbReference type="ChEBI" id="CHEBI:132124"/>
        <dbReference type="EC" id="1.6.5.9"/>
    </reaction>
</comment>
<dbReference type="SUPFAM" id="SSF51905">
    <property type="entry name" value="FAD/NAD(P)-binding domain"/>
    <property type="match status" value="1"/>
</dbReference>
<keyword evidence="3" id="KW-0285">Flavoprotein</keyword>
<proteinExistence type="inferred from homology"/>
<sequence>MKQTICVIGSGWGASSFIKNIDTEKYDVVVISKNENFIYTPLLPYSIFKNINLKCHINTINDKVTYVKNNVSDVNFNDNKVLLDNSKEIKYDIIVFSHGAIVNTFNIDGVDKYSQMLKSCEDIEYIQHKLKNVKENANIVVIGCGPTGVETIGYLMDQQKFNIFALDALDKPISMYPKESIDYLLDCWKNKHITSYFNAPVTKITNKKIITPNNEIDYDMAIWCGGIKPNNLSNKILSSIGIVKSPGIPINNFLQIKKKDGAYITNSYAIGDCSLGFGPPTAQKASQQGYYLANKFNNNNNNEIFNYINKGQIVYIGDSESMYTSKYFSFNGKISYFVNKCIMVYNSINYKQMKEICKSYIEK</sequence>
<evidence type="ECO:0000256" key="2">
    <source>
        <dbReference type="ARBA" id="ARBA00012637"/>
    </source>
</evidence>
<protein>
    <recommendedName>
        <fullName evidence="2">NADH:ubiquinone reductase (non-electrogenic)</fullName>
        <ecNumber evidence="2">1.6.5.9</ecNumber>
    </recommendedName>
</protein>
<name>A0A6C0EHA4_9ZZZZ</name>
<keyword evidence="6" id="KW-0520">NAD</keyword>
<dbReference type="AlphaFoldDB" id="A0A6C0EHA4"/>
<dbReference type="EMBL" id="MN738862">
    <property type="protein sequence ID" value="QHT28544.1"/>
    <property type="molecule type" value="Genomic_DNA"/>
</dbReference>
<keyword evidence="4" id="KW-0274">FAD</keyword>
<organism evidence="9">
    <name type="scientific">viral metagenome</name>
    <dbReference type="NCBI Taxonomy" id="1070528"/>
    <lineage>
        <taxon>unclassified sequences</taxon>
        <taxon>metagenomes</taxon>
        <taxon>organismal metagenomes</taxon>
    </lineage>
</organism>
<keyword evidence="5" id="KW-0560">Oxidoreductase</keyword>
<evidence type="ECO:0000256" key="5">
    <source>
        <dbReference type="ARBA" id="ARBA00023002"/>
    </source>
</evidence>